<dbReference type="GeneID" id="66100389"/>
<comment type="caution">
    <text evidence="1">The sequence shown here is derived from an EMBL/GenBank/DDBJ whole genome shotgun (WGS) entry which is preliminary data.</text>
</comment>
<gene>
    <name evidence="1" type="ORF">BT62DRAFT_1013721</name>
</gene>
<dbReference type="EMBL" id="MU250589">
    <property type="protein sequence ID" value="KAG7439575.1"/>
    <property type="molecule type" value="Genomic_DNA"/>
</dbReference>
<evidence type="ECO:0000313" key="1">
    <source>
        <dbReference type="EMBL" id="KAG7439575.1"/>
    </source>
</evidence>
<protein>
    <submittedName>
        <fullName evidence="1">Uncharacterized protein</fullName>
    </submittedName>
</protein>
<name>A0A9P7VFR1_9AGAR</name>
<organism evidence="1 2">
    <name type="scientific">Guyanagaster necrorhizus</name>
    <dbReference type="NCBI Taxonomy" id="856835"/>
    <lineage>
        <taxon>Eukaryota</taxon>
        <taxon>Fungi</taxon>
        <taxon>Dikarya</taxon>
        <taxon>Basidiomycota</taxon>
        <taxon>Agaricomycotina</taxon>
        <taxon>Agaricomycetes</taxon>
        <taxon>Agaricomycetidae</taxon>
        <taxon>Agaricales</taxon>
        <taxon>Marasmiineae</taxon>
        <taxon>Physalacriaceae</taxon>
        <taxon>Guyanagaster</taxon>
    </lineage>
</organism>
<reference evidence="1" key="1">
    <citation type="submission" date="2020-11" db="EMBL/GenBank/DDBJ databases">
        <title>Adaptations for nitrogen fixation in a non-lichenized fungal sporocarp promotes dispersal by wood-feeding termites.</title>
        <authorList>
            <consortium name="DOE Joint Genome Institute"/>
            <person name="Koch R.A."/>
            <person name="Yoon G."/>
            <person name="Arayal U."/>
            <person name="Lail K."/>
            <person name="Amirebrahimi M."/>
            <person name="Labutti K."/>
            <person name="Lipzen A."/>
            <person name="Riley R."/>
            <person name="Barry K."/>
            <person name="Henrissat B."/>
            <person name="Grigoriev I.V."/>
            <person name="Herr J.R."/>
            <person name="Aime M.C."/>
        </authorList>
    </citation>
    <scope>NUCLEOTIDE SEQUENCE</scope>
    <source>
        <strain evidence="1">MCA 3950</strain>
    </source>
</reference>
<dbReference type="InterPro" id="IPR008922">
    <property type="entry name" value="Di-copper_centre_dom_sf"/>
</dbReference>
<evidence type="ECO:0000313" key="2">
    <source>
        <dbReference type="Proteomes" id="UP000812287"/>
    </source>
</evidence>
<dbReference type="RefSeq" id="XP_043033075.1">
    <property type="nucleotide sequence ID" value="XM_043178102.1"/>
</dbReference>
<dbReference type="SUPFAM" id="SSF48056">
    <property type="entry name" value="Di-copper centre-containing domain"/>
    <property type="match status" value="1"/>
</dbReference>
<dbReference type="Proteomes" id="UP000812287">
    <property type="component" value="Unassembled WGS sequence"/>
</dbReference>
<accession>A0A9P7VFR1</accession>
<dbReference type="Gene3D" id="1.10.1280.10">
    <property type="entry name" value="Di-copper center containing domain from catechol oxidase"/>
    <property type="match status" value="2"/>
</dbReference>
<dbReference type="AlphaFoldDB" id="A0A9P7VFR1"/>
<proteinExistence type="predicted"/>
<keyword evidence="2" id="KW-1185">Reference proteome</keyword>
<sequence length="479" mass="53811">MRFQTKGRQEQSNAATLRVTFNGGASRLRSPYLLRIMDRTPVKMHVYSNVTKWERVRIQHVTASAPNKIWLTTVTFNIDRGIQRPSVADRMGVVADWLAWSGLHINGIFDTVNWLSQNLTKPEEGIGSSVASRIVVRAGIGSERVSSAGPRWPGELNSLFGKATPYSADYFRQLTSSMMQPQTKDEILFRNHIAIHSFDAGSPTTRPSKFLLSNISYICYLPNRKNNIESKKKNDLRLFVSSEDYFTANLCFLNAPAQTGIEGVVSRYDDLIAVRAQQSNLEGGTDLWHVTGQFLARRLCNECGYTGRIPYWNEAPDTGAFNEFALVWEFGGEGSKENKYAVVDGPFANITLHLGSGEIDTPHLLTWECDWWNSTWGFKTCFLQPFIAVAVIPSKMNNIRTAPNDPLFWLHHSYTGYATMVEMARNNETRIYDLLGAGHETQAEPKTGKTVLNLLGVLPNGTVEQVLDIQGDYLCYIYA</sequence>
<dbReference type="OrthoDB" id="6132182at2759"/>